<evidence type="ECO:0000313" key="2">
    <source>
        <dbReference type="EMBL" id="MED6268468.1"/>
    </source>
</evidence>
<reference evidence="2 3" key="1">
    <citation type="submission" date="2021-06" db="EMBL/GenBank/DDBJ databases">
        <authorList>
            <person name="Palmer J.M."/>
        </authorList>
    </citation>
    <scope>NUCLEOTIDE SEQUENCE [LARGE SCALE GENOMIC DNA]</scope>
    <source>
        <strain evidence="2 3">CL_MEX2019</strain>
        <tissue evidence="2">Muscle</tissue>
    </source>
</reference>
<protein>
    <submittedName>
        <fullName evidence="2">Uncharacterized protein</fullName>
    </submittedName>
</protein>
<keyword evidence="3" id="KW-1185">Reference proteome</keyword>
<organism evidence="2 3">
    <name type="scientific">Characodon lateralis</name>
    <dbReference type="NCBI Taxonomy" id="208331"/>
    <lineage>
        <taxon>Eukaryota</taxon>
        <taxon>Metazoa</taxon>
        <taxon>Chordata</taxon>
        <taxon>Craniata</taxon>
        <taxon>Vertebrata</taxon>
        <taxon>Euteleostomi</taxon>
        <taxon>Actinopterygii</taxon>
        <taxon>Neopterygii</taxon>
        <taxon>Teleostei</taxon>
        <taxon>Neoteleostei</taxon>
        <taxon>Acanthomorphata</taxon>
        <taxon>Ovalentaria</taxon>
        <taxon>Atherinomorphae</taxon>
        <taxon>Cyprinodontiformes</taxon>
        <taxon>Goodeidae</taxon>
        <taxon>Characodon</taxon>
    </lineage>
</organism>
<dbReference type="Proteomes" id="UP001352852">
    <property type="component" value="Unassembled WGS sequence"/>
</dbReference>
<sequence length="99" mass="11212">MFVWDDFLSQYTVGSKFEASVPTSHKKINSDSFIFYTTYSIVGHSGAGAYLQQSTSERQGTPWAGRQSITGQHRDKQDKPQKAFLMNMSKPSFGMDRSY</sequence>
<gene>
    <name evidence="2" type="ORF">CHARACLAT_022764</name>
</gene>
<accession>A0ABU7D429</accession>
<proteinExistence type="predicted"/>
<evidence type="ECO:0000256" key="1">
    <source>
        <dbReference type="SAM" id="MobiDB-lite"/>
    </source>
</evidence>
<comment type="caution">
    <text evidence="2">The sequence shown here is derived from an EMBL/GenBank/DDBJ whole genome shotgun (WGS) entry which is preliminary data.</text>
</comment>
<dbReference type="EMBL" id="JAHUTJ010010545">
    <property type="protein sequence ID" value="MED6268468.1"/>
    <property type="molecule type" value="Genomic_DNA"/>
</dbReference>
<name>A0ABU7D429_9TELE</name>
<evidence type="ECO:0000313" key="3">
    <source>
        <dbReference type="Proteomes" id="UP001352852"/>
    </source>
</evidence>
<feature type="region of interest" description="Disordered" evidence="1">
    <location>
        <begin position="53"/>
        <end position="79"/>
    </location>
</feature>